<gene>
    <name evidence="11" type="ORF">TSACC_2985</name>
</gene>
<evidence type="ECO:0000256" key="5">
    <source>
        <dbReference type="ARBA" id="ARBA00023277"/>
    </source>
</evidence>
<keyword evidence="12" id="KW-1185">Reference proteome</keyword>
<name>A0A146G7E2_TERSA</name>
<organism evidence="11 12">
    <name type="scientific">Terrimicrobium sacchariphilum</name>
    <dbReference type="NCBI Taxonomy" id="690879"/>
    <lineage>
        <taxon>Bacteria</taxon>
        <taxon>Pseudomonadati</taxon>
        <taxon>Verrucomicrobiota</taxon>
        <taxon>Terrimicrobiia</taxon>
        <taxon>Terrimicrobiales</taxon>
        <taxon>Terrimicrobiaceae</taxon>
        <taxon>Terrimicrobium</taxon>
    </lineage>
</organism>
<dbReference type="InParanoid" id="A0A146G7E2"/>
<evidence type="ECO:0000256" key="3">
    <source>
        <dbReference type="ARBA" id="ARBA00022801"/>
    </source>
</evidence>
<dbReference type="Pfam" id="PF00295">
    <property type="entry name" value="Glyco_hydro_28"/>
    <property type="match status" value="1"/>
</dbReference>
<dbReference type="GO" id="GO:0000272">
    <property type="term" value="P:polysaccharide catabolic process"/>
    <property type="evidence" value="ECO:0007669"/>
    <property type="project" value="UniProtKB-KW"/>
</dbReference>
<evidence type="ECO:0000256" key="1">
    <source>
        <dbReference type="ARBA" id="ARBA00008834"/>
    </source>
</evidence>
<evidence type="ECO:0000256" key="9">
    <source>
        <dbReference type="RuleBase" id="RU361169"/>
    </source>
</evidence>
<feature type="region of interest" description="Disordered" evidence="10">
    <location>
        <begin position="440"/>
        <end position="459"/>
    </location>
</feature>
<dbReference type="EMBL" id="BDCO01000002">
    <property type="protein sequence ID" value="GAT32586.1"/>
    <property type="molecule type" value="Genomic_DNA"/>
</dbReference>
<protein>
    <submittedName>
        <fullName evidence="11">Glycosyl hydrolases family 28</fullName>
    </submittedName>
</protein>
<keyword evidence="7" id="KW-0624">Polysaccharide degradation</keyword>
<dbReference type="InterPro" id="IPR000743">
    <property type="entry name" value="Glyco_hydro_28"/>
</dbReference>
<sequence length="459" mass="50033">MNPLAHFYPSSLPRSTHFRATAQGVELDVLAHPSADHTSFECDGPVTMEIACSESPSDVKVRPLRLGIEPRVEGNRIRFVAPGPQALQVEVDGCNLLYVYALAPARPAPQGPDVRVFRSGAVHEAGLVVLRDGETCWIEAGAVVRGSIRAANGSGFHIGGYGILDGGYWPEHEGRCRKSIVLDHCSDSVVEDILMLGPTSWMLVLGASEDITVEGIRQIAGDMSSDGIDIAGSRRVRISGCCLHNGDDNIAIKAICNKSGQDERVPLGFPDEDWDHTVEDVVVSGCMLYNTHGGSAMEIGYETITEHIRNIRFENIDVLAVHQFGSVFGIHNGDRARVENVVWDDIRIEHHFDTLIDFRVLRSRWNVDAERGFVRNIQIRNVDALQSVHNPGYTVSIISGYDADHPVTGVAVENFVLGGKLVRSADDLDLVTRHAHGITFHAQPPTPSAPRASELLATP</sequence>
<keyword evidence="2" id="KW-0677">Repeat</keyword>
<comment type="similarity">
    <text evidence="1 9">Belongs to the glycosyl hydrolase 28 family.</text>
</comment>
<dbReference type="PANTHER" id="PTHR31736:SF9">
    <property type="entry name" value="ENDO-XYLOGALACTURONAN HYDROLASE A-RELATED"/>
    <property type="match status" value="1"/>
</dbReference>
<dbReference type="STRING" id="690879.TSACC_2985"/>
<evidence type="ECO:0000256" key="2">
    <source>
        <dbReference type="ARBA" id="ARBA00022737"/>
    </source>
</evidence>
<dbReference type="InterPro" id="IPR012334">
    <property type="entry name" value="Pectin_lyas_fold"/>
</dbReference>
<dbReference type="PANTHER" id="PTHR31736">
    <property type="match status" value="1"/>
</dbReference>
<comment type="caution">
    <text evidence="11">The sequence shown here is derived from an EMBL/GenBank/DDBJ whole genome shotgun (WGS) entry which is preliminary data.</text>
</comment>
<dbReference type="Gene3D" id="2.160.20.10">
    <property type="entry name" value="Single-stranded right-handed beta-helix, Pectin lyase-like"/>
    <property type="match status" value="1"/>
</dbReference>
<accession>A0A146G7E2</accession>
<dbReference type="AlphaFoldDB" id="A0A146G7E2"/>
<evidence type="ECO:0000313" key="12">
    <source>
        <dbReference type="Proteomes" id="UP000076023"/>
    </source>
</evidence>
<dbReference type="Proteomes" id="UP000076023">
    <property type="component" value="Unassembled WGS sequence"/>
</dbReference>
<keyword evidence="3 9" id="KW-0378">Hydrolase</keyword>
<dbReference type="InterPro" id="IPR011050">
    <property type="entry name" value="Pectin_lyase_fold/virulence"/>
</dbReference>
<evidence type="ECO:0000256" key="7">
    <source>
        <dbReference type="ARBA" id="ARBA00023326"/>
    </source>
</evidence>
<evidence type="ECO:0000256" key="8">
    <source>
        <dbReference type="ARBA" id="ARBA00037278"/>
    </source>
</evidence>
<reference evidence="12" key="1">
    <citation type="journal article" date="2017" name="Genome Announc.">
        <title>Draft Genome Sequence of Terrimicrobium sacchariphilum NM-5T, a Facultative Anaerobic Soil Bacterium of the Class Spartobacteria.</title>
        <authorList>
            <person name="Qiu Y.L."/>
            <person name="Tourlousse D.M."/>
            <person name="Matsuura N."/>
            <person name="Ohashi A."/>
            <person name="Sekiguchi Y."/>
        </authorList>
    </citation>
    <scope>NUCLEOTIDE SEQUENCE [LARGE SCALE GENOMIC DNA]</scope>
    <source>
        <strain evidence="12">NM-5</strain>
    </source>
</reference>
<dbReference type="RefSeq" id="WP_075078415.1">
    <property type="nucleotide sequence ID" value="NZ_BDCO01000002.1"/>
</dbReference>
<evidence type="ECO:0000313" key="11">
    <source>
        <dbReference type="EMBL" id="GAT32586.1"/>
    </source>
</evidence>
<dbReference type="GO" id="GO:0004650">
    <property type="term" value="F:polygalacturonase activity"/>
    <property type="evidence" value="ECO:0007669"/>
    <property type="project" value="InterPro"/>
</dbReference>
<keyword evidence="4" id="KW-0325">Glycoprotein</keyword>
<comment type="function">
    <text evidence="8">Pectinolytic enzyme involved in the degradation of xylogalacturonan (xga), a galacturonan backbone heavily substituted with xylose, and which is one important component of the hairy regions of pectin. Activity requires a galacturonic acid backbone substituted with xylose.</text>
</comment>
<keyword evidence="6 9" id="KW-0326">Glycosidase</keyword>
<evidence type="ECO:0000256" key="4">
    <source>
        <dbReference type="ARBA" id="ARBA00023180"/>
    </source>
</evidence>
<keyword evidence="5" id="KW-0119">Carbohydrate metabolism</keyword>
<evidence type="ECO:0000256" key="6">
    <source>
        <dbReference type="ARBA" id="ARBA00023295"/>
    </source>
</evidence>
<evidence type="ECO:0000256" key="10">
    <source>
        <dbReference type="SAM" id="MobiDB-lite"/>
    </source>
</evidence>
<proteinExistence type="inferred from homology"/>
<dbReference type="SUPFAM" id="SSF51126">
    <property type="entry name" value="Pectin lyase-like"/>
    <property type="match status" value="1"/>
</dbReference>